<feature type="region of interest" description="Disordered" evidence="1">
    <location>
        <begin position="64"/>
        <end position="87"/>
    </location>
</feature>
<dbReference type="Proteomes" id="UP001501461">
    <property type="component" value="Unassembled WGS sequence"/>
</dbReference>
<comment type="caution">
    <text evidence="2">The sequence shown here is derived from an EMBL/GenBank/DDBJ whole genome shotgun (WGS) entry which is preliminary data.</text>
</comment>
<accession>A0ABP5G9P1</accession>
<keyword evidence="3" id="KW-1185">Reference proteome</keyword>
<gene>
    <name evidence="2" type="ORF">GCM10009720_22920</name>
</gene>
<proteinExistence type="predicted"/>
<evidence type="ECO:0000256" key="1">
    <source>
        <dbReference type="SAM" id="MobiDB-lite"/>
    </source>
</evidence>
<organism evidence="2 3">
    <name type="scientific">Yaniella flava</name>
    <dbReference type="NCBI Taxonomy" id="287930"/>
    <lineage>
        <taxon>Bacteria</taxon>
        <taxon>Bacillati</taxon>
        <taxon>Actinomycetota</taxon>
        <taxon>Actinomycetes</taxon>
        <taxon>Micrococcales</taxon>
        <taxon>Micrococcaceae</taxon>
        <taxon>Yaniella</taxon>
    </lineage>
</organism>
<dbReference type="EMBL" id="BAAAMN010000048">
    <property type="protein sequence ID" value="GAA2041785.1"/>
    <property type="molecule type" value="Genomic_DNA"/>
</dbReference>
<protein>
    <submittedName>
        <fullName evidence="2">Uncharacterized protein</fullName>
    </submittedName>
</protein>
<feature type="compositionally biased region" description="Basic and acidic residues" evidence="1">
    <location>
        <begin position="65"/>
        <end position="87"/>
    </location>
</feature>
<evidence type="ECO:0000313" key="3">
    <source>
        <dbReference type="Proteomes" id="UP001501461"/>
    </source>
</evidence>
<name>A0ABP5G9P1_9MICC</name>
<evidence type="ECO:0000313" key="2">
    <source>
        <dbReference type="EMBL" id="GAA2041785.1"/>
    </source>
</evidence>
<reference evidence="3" key="1">
    <citation type="journal article" date="2019" name="Int. J. Syst. Evol. Microbiol.">
        <title>The Global Catalogue of Microorganisms (GCM) 10K type strain sequencing project: providing services to taxonomists for standard genome sequencing and annotation.</title>
        <authorList>
            <consortium name="The Broad Institute Genomics Platform"/>
            <consortium name="The Broad Institute Genome Sequencing Center for Infectious Disease"/>
            <person name="Wu L."/>
            <person name="Ma J."/>
        </authorList>
    </citation>
    <scope>NUCLEOTIDE SEQUENCE [LARGE SCALE GENOMIC DNA]</scope>
    <source>
        <strain evidence="3">JCM 13595</strain>
    </source>
</reference>
<dbReference type="RefSeq" id="WP_343958766.1">
    <property type="nucleotide sequence ID" value="NZ_BAAAMN010000048.1"/>
</dbReference>
<sequence>MERTPRDQLQELLASIDTESVDSATLSLPAAVLELHIDGLGTIDMPIEAASAEQLKSVARPAHVGKGEETLHDPSVRDEMGGLPHLEHKTRLARPTNGTRAFPKYFMLRLNARVPNHLDNGEFS</sequence>